<keyword evidence="2" id="KW-1185">Reference proteome</keyword>
<proteinExistence type="predicted"/>
<dbReference type="Proteomes" id="UP000464378">
    <property type="component" value="Chromosome"/>
</dbReference>
<evidence type="ECO:0000313" key="1">
    <source>
        <dbReference type="EMBL" id="VIP01163.1"/>
    </source>
</evidence>
<sequence>MPLSPILDCQHEANRREVHVLLEDWFEILDPIPEILKLAAALERWMDTAERGDVGILILGWMDEGFSFEDSRRIVQCSLMDLLSELTRLGIAPTLANRGFVEQFLAKQMAAHAQACRR</sequence>
<reference evidence="1" key="1">
    <citation type="submission" date="2019-04" db="EMBL/GenBank/DDBJ databases">
        <authorList>
            <consortium name="Science for Life Laboratories"/>
        </authorList>
    </citation>
    <scope>NUCLEOTIDE SEQUENCE</scope>
    <source>
        <strain evidence="1">MBLW1</strain>
    </source>
</reference>
<evidence type="ECO:0000313" key="2">
    <source>
        <dbReference type="Proteomes" id="UP000464378"/>
    </source>
</evidence>
<accession>A0A6C2YJ49</accession>
<dbReference type="EMBL" id="LR586016">
    <property type="protein sequence ID" value="VIP01163.1"/>
    <property type="molecule type" value="Genomic_DNA"/>
</dbReference>
<protein>
    <submittedName>
        <fullName evidence="1">Uncharacterized protein</fullName>
    </submittedName>
</protein>
<dbReference type="RefSeq" id="WP_162656400.1">
    <property type="nucleotide sequence ID" value="NZ_LR593887.1"/>
</dbReference>
<gene>
    <name evidence="1" type="ORF">GMBLW1_27970</name>
</gene>
<organism evidence="1">
    <name type="scientific">Tuwongella immobilis</name>
    <dbReference type="NCBI Taxonomy" id="692036"/>
    <lineage>
        <taxon>Bacteria</taxon>
        <taxon>Pseudomonadati</taxon>
        <taxon>Planctomycetota</taxon>
        <taxon>Planctomycetia</taxon>
        <taxon>Gemmatales</taxon>
        <taxon>Gemmataceae</taxon>
        <taxon>Tuwongella</taxon>
    </lineage>
</organism>
<dbReference type="AlphaFoldDB" id="A0A6C2YJ49"/>
<dbReference type="InParanoid" id="A0A6C2YJ49"/>
<name>A0A6C2YJ49_9BACT</name>
<dbReference type="EMBL" id="LR593887">
    <property type="protein sequence ID" value="VTR97752.1"/>
    <property type="molecule type" value="Genomic_DNA"/>
</dbReference>
<dbReference type="KEGG" id="tim:GMBLW1_27970"/>